<protein>
    <submittedName>
        <fullName evidence="4">TetR family transcriptional regulator</fullName>
    </submittedName>
</protein>
<evidence type="ECO:0000313" key="4">
    <source>
        <dbReference type="EMBL" id="GLS82167.1"/>
    </source>
</evidence>
<dbReference type="RefSeq" id="WP_095497725.1">
    <property type="nucleotide sequence ID" value="NZ_BSPO01000001.1"/>
</dbReference>
<dbReference type="Gene3D" id="1.10.357.10">
    <property type="entry name" value="Tetracycline Repressor, domain 2"/>
    <property type="match status" value="1"/>
</dbReference>
<evidence type="ECO:0000313" key="5">
    <source>
        <dbReference type="Proteomes" id="UP001157439"/>
    </source>
</evidence>
<dbReference type="InterPro" id="IPR050624">
    <property type="entry name" value="HTH-type_Tx_Regulator"/>
</dbReference>
<dbReference type="Pfam" id="PF13972">
    <property type="entry name" value="TetR"/>
    <property type="match status" value="1"/>
</dbReference>
<proteinExistence type="predicted"/>
<dbReference type="PANTHER" id="PTHR43479">
    <property type="entry name" value="ACREF/ENVCD OPERON REPRESSOR-RELATED"/>
    <property type="match status" value="1"/>
</dbReference>
<sequence>MKTKDRIVQASLELFNQQGERNVTTNHIAAHLQMSPGNLYYHFRNKEDIIRSIFNEYRAHLEELVTPYEAEHMNLALLTKYFDTIFNLMWRFRFLYANMVDILNRDAQLKAQYIKIQETVLAQIVVVFEQMHDDGILVMSRTQLPILADTVKLTVSCWISYRLSQTESTEITQAQVYEGLQRVLMVFKAYASDAAQIDLESLQRHYAGKIMAPLSTD</sequence>
<dbReference type="PRINTS" id="PR00455">
    <property type="entry name" value="HTHTETR"/>
</dbReference>
<keyword evidence="1 2" id="KW-0238">DNA-binding</keyword>
<dbReference type="InterPro" id="IPR009057">
    <property type="entry name" value="Homeodomain-like_sf"/>
</dbReference>
<dbReference type="PANTHER" id="PTHR43479:SF12">
    <property type="entry name" value="TRANSCRIPTIONAL REGULATORY PROTEIN"/>
    <property type="match status" value="1"/>
</dbReference>
<dbReference type="EMBL" id="BSPO01000001">
    <property type="protein sequence ID" value="GLS82167.1"/>
    <property type="molecule type" value="Genomic_DNA"/>
</dbReference>
<organism evidence="4 5">
    <name type="scientific">Paraferrimonas haliotis</name>
    <dbReference type="NCBI Taxonomy" id="2013866"/>
    <lineage>
        <taxon>Bacteria</taxon>
        <taxon>Pseudomonadati</taxon>
        <taxon>Pseudomonadota</taxon>
        <taxon>Gammaproteobacteria</taxon>
        <taxon>Alteromonadales</taxon>
        <taxon>Ferrimonadaceae</taxon>
        <taxon>Paraferrimonas</taxon>
    </lineage>
</organism>
<dbReference type="GO" id="GO:0003677">
    <property type="term" value="F:DNA binding"/>
    <property type="evidence" value="ECO:0007669"/>
    <property type="project" value="UniProtKB-UniRule"/>
</dbReference>
<dbReference type="PROSITE" id="PS50977">
    <property type="entry name" value="HTH_TETR_2"/>
    <property type="match status" value="1"/>
</dbReference>
<feature type="domain" description="HTH tetR-type" evidence="3">
    <location>
        <begin position="1"/>
        <end position="61"/>
    </location>
</feature>
<reference evidence="4 5" key="1">
    <citation type="journal article" date="2014" name="Int. J. Syst. Evol. Microbiol.">
        <title>Complete genome sequence of Corynebacterium casei LMG S-19264T (=DSM 44701T), isolated from a smear-ripened cheese.</title>
        <authorList>
            <consortium name="US DOE Joint Genome Institute (JGI-PGF)"/>
            <person name="Walter F."/>
            <person name="Albersmeier A."/>
            <person name="Kalinowski J."/>
            <person name="Ruckert C."/>
        </authorList>
    </citation>
    <scope>NUCLEOTIDE SEQUENCE [LARGE SCALE GENOMIC DNA]</scope>
    <source>
        <strain evidence="4 5">NBRC 112785</strain>
    </source>
</reference>
<feature type="DNA-binding region" description="H-T-H motif" evidence="2">
    <location>
        <begin position="24"/>
        <end position="43"/>
    </location>
</feature>
<dbReference type="SUPFAM" id="SSF46689">
    <property type="entry name" value="Homeodomain-like"/>
    <property type="match status" value="1"/>
</dbReference>
<dbReference type="InterPro" id="IPR025722">
    <property type="entry name" value="TetR"/>
</dbReference>
<keyword evidence="5" id="KW-1185">Reference proteome</keyword>
<dbReference type="Pfam" id="PF00440">
    <property type="entry name" value="TetR_N"/>
    <property type="match status" value="1"/>
</dbReference>
<comment type="caution">
    <text evidence="4">The sequence shown here is derived from an EMBL/GenBank/DDBJ whole genome shotgun (WGS) entry which is preliminary data.</text>
</comment>
<dbReference type="AlphaFoldDB" id="A0AA37TPV1"/>
<evidence type="ECO:0000256" key="2">
    <source>
        <dbReference type="PROSITE-ProRule" id="PRU00335"/>
    </source>
</evidence>
<accession>A0AA37TPV1</accession>
<evidence type="ECO:0000256" key="1">
    <source>
        <dbReference type="ARBA" id="ARBA00023125"/>
    </source>
</evidence>
<name>A0AA37TPV1_9GAMM</name>
<dbReference type="Proteomes" id="UP001157439">
    <property type="component" value="Unassembled WGS sequence"/>
</dbReference>
<gene>
    <name evidence="4" type="ORF">GCM10007894_01440</name>
</gene>
<evidence type="ECO:0000259" key="3">
    <source>
        <dbReference type="PROSITE" id="PS50977"/>
    </source>
</evidence>
<dbReference type="InterPro" id="IPR001647">
    <property type="entry name" value="HTH_TetR"/>
</dbReference>